<sequence>MMSRLFPRAILGAGLFLLAACQTMADHGGWTRAQIAALRANGFAKTERGWEFGMQDRLLFATDESEIRPQQVIVIRDIASKLVAVDIRRAQVEGHTDRTGTARHNDALSVRRAAAVADALAGGGIPLANIRVEGLGARYPIETNATKAGRQENRRVVILITAP</sequence>
<dbReference type="PROSITE" id="PS51257">
    <property type="entry name" value="PROKAR_LIPOPROTEIN"/>
    <property type="match status" value="1"/>
</dbReference>
<dbReference type="Pfam" id="PF00691">
    <property type="entry name" value="OmpA"/>
    <property type="match status" value="1"/>
</dbReference>
<evidence type="ECO:0000256" key="1">
    <source>
        <dbReference type="ARBA" id="ARBA00004442"/>
    </source>
</evidence>
<dbReference type="CDD" id="cd07185">
    <property type="entry name" value="OmpA_C-like"/>
    <property type="match status" value="1"/>
</dbReference>
<accession>A0A160TL99</accession>
<feature type="domain" description="OmpA-like" evidence="3">
    <location>
        <begin position="48"/>
        <end position="163"/>
    </location>
</feature>
<evidence type="ECO:0000313" key="4">
    <source>
        <dbReference type="EMBL" id="CUS45443.1"/>
    </source>
</evidence>
<evidence type="ECO:0000256" key="2">
    <source>
        <dbReference type="ARBA" id="ARBA00023136"/>
    </source>
</evidence>
<organism evidence="4">
    <name type="scientific">hydrothermal vent metagenome</name>
    <dbReference type="NCBI Taxonomy" id="652676"/>
    <lineage>
        <taxon>unclassified sequences</taxon>
        <taxon>metagenomes</taxon>
        <taxon>ecological metagenomes</taxon>
    </lineage>
</organism>
<name>A0A160TL99_9ZZZZ</name>
<keyword evidence="2" id="KW-0472">Membrane</keyword>
<dbReference type="InterPro" id="IPR036737">
    <property type="entry name" value="OmpA-like_sf"/>
</dbReference>
<comment type="subcellular location">
    <subcellularLocation>
        <location evidence="1">Cell outer membrane</location>
    </subcellularLocation>
</comment>
<reference evidence="4" key="1">
    <citation type="submission" date="2015-10" db="EMBL/GenBank/DDBJ databases">
        <authorList>
            <person name="Gilbert D.G."/>
        </authorList>
    </citation>
    <scope>NUCLEOTIDE SEQUENCE</scope>
</reference>
<dbReference type="PANTHER" id="PTHR30329">
    <property type="entry name" value="STATOR ELEMENT OF FLAGELLAR MOTOR COMPLEX"/>
    <property type="match status" value="1"/>
</dbReference>
<dbReference type="Gene3D" id="3.30.1330.60">
    <property type="entry name" value="OmpA-like domain"/>
    <property type="match status" value="1"/>
</dbReference>
<dbReference type="GO" id="GO:0009279">
    <property type="term" value="C:cell outer membrane"/>
    <property type="evidence" value="ECO:0007669"/>
    <property type="project" value="UniProtKB-SubCell"/>
</dbReference>
<dbReference type="PRINTS" id="PR01023">
    <property type="entry name" value="NAFLGMOTY"/>
</dbReference>
<dbReference type="InterPro" id="IPR006665">
    <property type="entry name" value="OmpA-like"/>
</dbReference>
<dbReference type="PANTHER" id="PTHR30329:SF17">
    <property type="entry name" value="LIPOPROTEIN YFIB-RELATED"/>
    <property type="match status" value="1"/>
</dbReference>
<dbReference type="PRINTS" id="PR01021">
    <property type="entry name" value="OMPADOMAIN"/>
</dbReference>
<evidence type="ECO:0000259" key="3">
    <source>
        <dbReference type="PROSITE" id="PS51123"/>
    </source>
</evidence>
<protein>
    <submittedName>
        <fullName evidence="4">Outer membrane protein</fullName>
    </submittedName>
</protein>
<gene>
    <name evidence="4" type="ORF">MGWOODY_Smn868</name>
</gene>
<dbReference type="PROSITE" id="PS51123">
    <property type="entry name" value="OMPA_2"/>
    <property type="match status" value="1"/>
</dbReference>
<dbReference type="AlphaFoldDB" id="A0A160TL99"/>
<proteinExistence type="predicted"/>
<dbReference type="SUPFAM" id="SSF103088">
    <property type="entry name" value="OmpA-like"/>
    <property type="match status" value="1"/>
</dbReference>
<dbReference type="InterPro" id="IPR050330">
    <property type="entry name" value="Bact_OuterMem_StrucFunc"/>
</dbReference>
<dbReference type="InterPro" id="IPR006664">
    <property type="entry name" value="OMP_bac"/>
</dbReference>
<dbReference type="EMBL" id="CZQE01000259">
    <property type="protein sequence ID" value="CUS45443.1"/>
    <property type="molecule type" value="Genomic_DNA"/>
</dbReference>